<feature type="compositionally biased region" description="Pro residues" evidence="9">
    <location>
        <begin position="217"/>
        <end position="226"/>
    </location>
</feature>
<feature type="domain" description="ABC transmembrane type-1" evidence="10">
    <location>
        <begin position="19"/>
        <end position="206"/>
    </location>
</feature>
<protein>
    <submittedName>
        <fullName evidence="11">Polar amino acid transport system permease protein</fullName>
    </submittedName>
</protein>
<evidence type="ECO:0000259" key="10">
    <source>
        <dbReference type="PROSITE" id="PS50928"/>
    </source>
</evidence>
<evidence type="ECO:0000256" key="9">
    <source>
        <dbReference type="SAM" id="MobiDB-lite"/>
    </source>
</evidence>
<keyword evidence="4 8" id="KW-0812">Transmembrane</keyword>
<evidence type="ECO:0000313" key="11">
    <source>
        <dbReference type="EMBL" id="MDQ0684063.1"/>
    </source>
</evidence>
<reference evidence="11 12" key="1">
    <citation type="submission" date="2023-07" db="EMBL/GenBank/DDBJ databases">
        <title>Comparative genomics of wheat-associated soil bacteria to identify genetic determinants of phenazine resistance.</title>
        <authorList>
            <person name="Mouncey N."/>
        </authorList>
    </citation>
    <scope>NUCLEOTIDE SEQUENCE [LARGE SCALE GENOMIC DNA]</scope>
    <source>
        <strain evidence="11 12">W4I19-2</strain>
    </source>
</reference>
<keyword evidence="3" id="KW-1003">Cell membrane</keyword>
<accession>A0ABU0Q0A6</accession>
<gene>
    <name evidence="11" type="ORF">QFZ56_003026</name>
</gene>
<keyword evidence="6 8" id="KW-1133">Transmembrane helix</keyword>
<evidence type="ECO:0000256" key="6">
    <source>
        <dbReference type="ARBA" id="ARBA00022989"/>
    </source>
</evidence>
<proteinExistence type="inferred from homology"/>
<dbReference type="PANTHER" id="PTHR30614:SF0">
    <property type="entry name" value="L-CYSTINE TRANSPORT SYSTEM PERMEASE PROTEIN TCYL"/>
    <property type="match status" value="1"/>
</dbReference>
<evidence type="ECO:0000256" key="8">
    <source>
        <dbReference type="RuleBase" id="RU363032"/>
    </source>
</evidence>
<feature type="transmembrane region" description="Helical" evidence="8">
    <location>
        <begin position="187"/>
        <end position="206"/>
    </location>
</feature>
<name>A0ABU0Q0A6_STRAH</name>
<dbReference type="SUPFAM" id="SSF161098">
    <property type="entry name" value="MetI-like"/>
    <property type="match status" value="1"/>
</dbReference>
<feature type="compositionally biased region" description="Low complexity" evidence="9">
    <location>
        <begin position="227"/>
        <end position="236"/>
    </location>
</feature>
<dbReference type="NCBIfam" id="TIGR03003">
    <property type="entry name" value="ectoine_ehuD"/>
    <property type="match status" value="1"/>
</dbReference>
<dbReference type="Pfam" id="PF00528">
    <property type="entry name" value="BPD_transp_1"/>
    <property type="match status" value="1"/>
</dbReference>
<keyword evidence="2 8" id="KW-0813">Transport</keyword>
<feature type="region of interest" description="Disordered" evidence="9">
    <location>
        <begin position="217"/>
        <end position="236"/>
    </location>
</feature>
<dbReference type="CDD" id="cd06261">
    <property type="entry name" value="TM_PBP2"/>
    <property type="match status" value="1"/>
</dbReference>
<feature type="transmembrane region" description="Helical" evidence="8">
    <location>
        <begin position="20"/>
        <end position="43"/>
    </location>
</feature>
<dbReference type="PANTHER" id="PTHR30614">
    <property type="entry name" value="MEMBRANE COMPONENT OF AMINO ACID ABC TRANSPORTER"/>
    <property type="match status" value="1"/>
</dbReference>
<keyword evidence="5" id="KW-0029">Amino-acid transport</keyword>
<comment type="caution">
    <text evidence="11">The sequence shown here is derived from an EMBL/GenBank/DDBJ whole genome shotgun (WGS) entry which is preliminary data.</text>
</comment>
<evidence type="ECO:0000256" key="5">
    <source>
        <dbReference type="ARBA" id="ARBA00022970"/>
    </source>
</evidence>
<dbReference type="InterPro" id="IPR014341">
    <property type="entry name" value="Ectoine_EhuD"/>
</dbReference>
<keyword evidence="12" id="KW-1185">Reference proteome</keyword>
<comment type="similarity">
    <text evidence="8">Belongs to the binding-protein-dependent transport system permease family.</text>
</comment>
<dbReference type="Gene3D" id="1.10.3720.10">
    <property type="entry name" value="MetI-like"/>
    <property type="match status" value="1"/>
</dbReference>
<comment type="subcellular location">
    <subcellularLocation>
        <location evidence="1 8">Cell membrane</location>
        <topology evidence="1 8">Multi-pass membrane protein</topology>
    </subcellularLocation>
</comment>
<evidence type="ECO:0000256" key="2">
    <source>
        <dbReference type="ARBA" id="ARBA00022448"/>
    </source>
</evidence>
<dbReference type="InterPro" id="IPR000515">
    <property type="entry name" value="MetI-like"/>
</dbReference>
<evidence type="ECO:0000256" key="7">
    <source>
        <dbReference type="ARBA" id="ARBA00023136"/>
    </source>
</evidence>
<dbReference type="NCBIfam" id="TIGR01726">
    <property type="entry name" value="HEQRo_perm_3TM"/>
    <property type="match status" value="1"/>
</dbReference>
<keyword evidence="7 8" id="KW-0472">Membrane</keyword>
<evidence type="ECO:0000313" key="12">
    <source>
        <dbReference type="Proteomes" id="UP001243364"/>
    </source>
</evidence>
<dbReference type="InterPro" id="IPR035906">
    <property type="entry name" value="MetI-like_sf"/>
</dbReference>
<dbReference type="InterPro" id="IPR043429">
    <property type="entry name" value="ArtM/GltK/GlnP/TcyL/YhdX-like"/>
</dbReference>
<organism evidence="11 12">
    <name type="scientific">Streptomyces achromogenes</name>
    <dbReference type="NCBI Taxonomy" id="67255"/>
    <lineage>
        <taxon>Bacteria</taxon>
        <taxon>Bacillati</taxon>
        <taxon>Actinomycetota</taxon>
        <taxon>Actinomycetes</taxon>
        <taxon>Kitasatosporales</taxon>
        <taxon>Streptomycetaceae</taxon>
        <taxon>Streptomyces</taxon>
    </lineage>
</organism>
<evidence type="ECO:0000256" key="3">
    <source>
        <dbReference type="ARBA" id="ARBA00022475"/>
    </source>
</evidence>
<dbReference type="EMBL" id="JAUSYA010000001">
    <property type="protein sequence ID" value="MDQ0684063.1"/>
    <property type="molecule type" value="Genomic_DNA"/>
</dbReference>
<sequence length="236" mass="25760">MSWDWNVVDDFMPRFWDGVLVTLQALAVGTLIAFALGLVWALAQRSGRVWVRWPVVAVTEFIRNTPLLVQLFFLFYVVPNFGPSMSPLTTGIVGLGLHYSTYTAEVYRAGIDGVPAGQWEAATALSLSKGRTWRVVILPQAIRRVVPPLGNYVIAMLKDSPMIATIGAFDMLGEAQTFSNETFTTEALTVVGVAFIVIAYPASLLIRAPGATPCPLTPIPHRPSSPSPTRRWTAVS</sequence>
<evidence type="ECO:0000256" key="1">
    <source>
        <dbReference type="ARBA" id="ARBA00004651"/>
    </source>
</evidence>
<evidence type="ECO:0000256" key="4">
    <source>
        <dbReference type="ARBA" id="ARBA00022692"/>
    </source>
</evidence>
<dbReference type="InterPro" id="IPR010065">
    <property type="entry name" value="AA_ABC_transptr_permease_3TM"/>
</dbReference>
<dbReference type="Proteomes" id="UP001243364">
    <property type="component" value="Unassembled WGS sequence"/>
</dbReference>
<dbReference type="PROSITE" id="PS50928">
    <property type="entry name" value="ABC_TM1"/>
    <property type="match status" value="1"/>
</dbReference>